<dbReference type="Gene3D" id="1.10.600.10">
    <property type="entry name" value="Farnesyl Diphosphate Synthase"/>
    <property type="match status" value="1"/>
</dbReference>
<dbReference type="Pfam" id="PF00494">
    <property type="entry name" value="SQS_PSY"/>
    <property type="match status" value="1"/>
</dbReference>
<evidence type="ECO:0000313" key="2">
    <source>
        <dbReference type="Proteomes" id="UP000242763"/>
    </source>
</evidence>
<dbReference type="PANTHER" id="PTHR31480">
    <property type="entry name" value="BIFUNCTIONAL LYCOPENE CYCLASE/PHYTOENE SYNTHASE"/>
    <property type="match status" value="1"/>
</dbReference>
<evidence type="ECO:0000313" key="1">
    <source>
        <dbReference type="EMBL" id="SFI80436.1"/>
    </source>
</evidence>
<dbReference type="InterPro" id="IPR002060">
    <property type="entry name" value="Squ/phyt_synthse"/>
</dbReference>
<protein>
    <submittedName>
        <fullName evidence="1">Phytoene synthase</fullName>
    </submittedName>
</protein>
<organism evidence="1 2">
    <name type="scientific">Aquamicrobium aerolatum DSM 21857</name>
    <dbReference type="NCBI Taxonomy" id="1121003"/>
    <lineage>
        <taxon>Bacteria</taxon>
        <taxon>Pseudomonadati</taxon>
        <taxon>Pseudomonadota</taxon>
        <taxon>Alphaproteobacteria</taxon>
        <taxon>Hyphomicrobiales</taxon>
        <taxon>Phyllobacteriaceae</taxon>
        <taxon>Aerobium</taxon>
    </lineage>
</organism>
<name>A0A1I3L7B9_9HYPH</name>
<dbReference type="InterPro" id="IPR008949">
    <property type="entry name" value="Isoprenoid_synthase_dom_sf"/>
</dbReference>
<reference evidence="2" key="1">
    <citation type="submission" date="2016-10" db="EMBL/GenBank/DDBJ databases">
        <authorList>
            <person name="Varghese N."/>
            <person name="Submissions S."/>
        </authorList>
    </citation>
    <scope>NUCLEOTIDE SEQUENCE [LARGE SCALE GENOMIC DNA]</scope>
    <source>
        <strain evidence="2">DSM 21857</strain>
    </source>
</reference>
<dbReference type="SUPFAM" id="SSF48576">
    <property type="entry name" value="Terpenoid synthases"/>
    <property type="match status" value="1"/>
</dbReference>
<dbReference type="GO" id="GO:0016765">
    <property type="term" value="F:transferase activity, transferring alkyl or aryl (other than methyl) groups"/>
    <property type="evidence" value="ECO:0007669"/>
    <property type="project" value="UniProtKB-ARBA"/>
</dbReference>
<dbReference type="STRING" id="1121003.SAMN03080618_01403"/>
<proteinExistence type="predicted"/>
<accession>A0A1I3L7B9</accession>
<dbReference type="Proteomes" id="UP000242763">
    <property type="component" value="Unassembled WGS sequence"/>
</dbReference>
<keyword evidence="2" id="KW-1185">Reference proteome</keyword>
<sequence>MLSAQQISGMQELRQADPERYLATLYAPEDKREALAVLYLFNVEIAAIRDRIHEPLPGEIRVQWWRDVLAGNGEGAEGHPLAERLIAVMKAHSLPKEAFDRYLEARIFDLYDDPIPSRNDLEGYCGDTASTIIQLAALILDPNEASRFAAAAGHGGCALAISGLIRLLPVHTRRGQCYIPQDILQAAGTSRDEFVRAQAPEAAMRAMEAMIALGREHAGKLAADTKGMPPLLRPAFLPAALAPAYFDAASRRGFDPMQRVAEISALRRHWLLFRTASSGWR</sequence>
<dbReference type="AlphaFoldDB" id="A0A1I3L7B9"/>
<dbReference type="EMBL" id="FORF01000006">
    <property type="protein sequence ID" value="SFI80436.1"/>
    <property type="molecule type" value="Genomic_DNA"/>
</dbReference>
<gene>
    <name evidence="1" type="ORF">SAMN03080618_01403</name>
</gene>